<proteinExistence type="predicted"/>
<evidence type="ECO:0000313" key="2">
    <source>
        <dbReference type="RefSeq" id="XP_028148263.1"/>
    </source>
</evidence>
<sequence length="82" mass="9442">MEMPSEQIMIKSDSEPVTKPVPRPFSIEALMSDCGPRRNTHFVPWEPQHQFVHNNTKDTDSEESVEMDLVQDLSNRSQKDGK</sequence>
<reference evidence="2" key="1">
    <citation type="submission" date="2025-08" db="UniProtKB">
        <authorList>
            <consortium name="RefSeq"/>
        </authorList>
    </citation>
    <scope>IDENTIFICATION</scope>
    <source>
        <tissue evidence="2">Whole insect</tissue>
    </source>
</reference>
<organism evidence="2">
    <name type="scientific">Diabrotica virgifera virgifera</name>
    <name type="common">western corn rootworm</name>
    <dbReference type="NCBI Taxonomy" id="50390"/>
    <lineage>
        <taxon>Eukaryota</taxon>
        <taxon>Metazoa</taxon>
        <taxon>Ecdysozoa</taxon>
        <taxon>Arthropoda</taxon>
        <taxon>Hexapoda</taxon>
        <taxon>Insecta</taxon>
        <taxon>Pterygota</taxon>
        <taxon>Neoptera</taxon>
        <taxon>Endopterygota</taxon>
        <taxon>Coleoptera</taxon>
        <taxon>Polyphaga</taxon>
        <taxon>Cucujiformia</taxon>
        <taxon>Chrysomeloidea</taxon>
        <taxon>Chrysomelidae</taxon>
        <taxon>Galerucinae</taxon>
        <taxon>Diabroticina</taxon>
        <taxon>Diabroticites</taxon>
        <taxon>Diabrotica</taxon>
    </lineage>
</organism>
<dbReference type="RefSeq" id="XP_028148263.1">
    <property type="nucleotide sequence ID" value="XM_028292462.1"/>
</dbReference>
<dbReference type="InParanoid" id="A0A6P7GSJ8"/>
<feature type="region of interest" description="Disordered" evidence="1">
    <location>
        <begin position="1"/>
        <end position="22"/>
    </location>
</feature>
<accession>A0A6P7GSJ8</accession>
<protein>
    <submittedName>
        <fullName evidence="2">Uncharacterized protein LOC114341655</fullName>
    </submittedName>
</protein>
<gene>
    <name evidence="2" type="primary">LOC114341655</name>
</gene>
<name>A0A6P7GSJ8_DIAVI</name>
<dbReference type="AlphaFoldDB" id="A0A6P7GSJ8"/>
<evidence type="ECO:0000256" key="1">
    <source>
        <dbReference type="SAM" id="MobiDB-lite"/>
    </source>
</evidence>